<keyword evidence="1" id="KW-0805">Transcription regulation</keyword>
<dbReference type="InterPro" id="IPR001647">
    <property type="entry name" value="HTH_TetR"/>
</dbReference>
<dbReference type="PANTHER" id="PTHR30055:SF234">
    <property type="entry name" value="HTH-TYPE TRANSCRIPTIONAL REGULATOR BETI"/>
    <property type="match status" value="1"/>
</dbReference>
<comment type="caution">
    <text evidence="6">The sequence shown here is derived from an EMBL/GenBank/DDBJ whole genome shotgun (WGS) entry which is preliminary data.</text>
</comment>
<dbReference type="InterPro" id="IPR041347">
    <property type="entry name" value="MftR_C"/>
</dbReference>
<protein>
    <submittedName>
        <fullName evidence="6">TetR family transcriptional regulator</fullName>
    </submittedName>
</protein>
<feature type="domain" description="HTH tetR-type" evidence="5">
    <location>
        <begin position="9"/>
        <end position="69"/>
    </location>
</feature>
<sequence>MALREEKKLATRTALADAAMALFAEKGFDKVTVAEVARAANVSVNTAFNYFPTKEDLFFDRQDEVADRLAKAVRERADGESAAAAVQRAFLDRVRRDDPTLGLSPAVLAFSKLIDDSPALQARLRQIGERTEEALAQALSEASNASADDPTPRLIAAALAGLDRALHAEIRRGILAGKDPETVRTEITRATTLGFDAAIARLSDYPAPQPD</sequence>
<evidence type="ECO:0000259" key="5">
    <source>
        <dbReference type="PROSITE" id="PS50977"/>
    </source>
</evidence>
<dbReference type="PANTHER" id="PTHR30055">
    <property type="entry name" value="HTH-TYPE TRANSCRIPTIONAL REGULATOR RUTR"/>
    <property type="match status" value="1"/>
</dbReference>
<dbReference type="SUPFAM" id="SSF46689">
    <property type="entry name" value="Homeodomain-like"/>
    <property type="match status" value="1"/>
</dbReference>
<evidence type="ECO:0000256" key="3">
    <source>
        <dbReference type="ARBA" id="ARBA00023163"/>
    </source>
</evidence>
<dbReference type="PROSITE" id="PS50977">
    <property type="entry name" value="HTH_TETR_2"/>
    <property type="match status" value="1"/>
</dbReference>
<dbReference type="GO" id="GO:0003700">
    <property type="term" value="F:DNA-binding transcription factor activity"/>
    <property type="evidence" value="ECO:0007669"/>
    <property type="project" value="TreeGrafter"/>
</dbReference>
<evidence type="ECO:0000313" key="7">
    <source>
        <dbReference type="Proteomes" id="UP000466794"/>
    </source>
</evidence>
<dbReference type="AlphaFoldDB" id="A0A7K1VA91"/>
<name>A0A7K1VA91_9NOCA</name>
<dbReference type="InterPro" id="IPR050109">
    <property type="entry name" value="HTH-type_TetR-like_transc_reg"/>
</dbReference>
<accession>A0A7K1VA91</accession>
<evidence type="ECO:0000256" key="1">
    <source>
        <dbReference type="ARBA" id="ARBA00023015"/>
    </source>
</evidence>
<reference evidence="6 7" key="1">
    <citation type="submission" date="2019-12" db="EMBL/GenBank/DDBJ databases">
        <title>Nocardia sp. nov. ET3-3 isolated from soil.</title>
        <authorList>
            <person name="Kanchanasin P."/>
            <person name="Tanasupawat S."/>
            <person name="Yuki M."/>
            <person name="Kudo T."/>
        </authorList>
    </citation>
    <scope>NUCLEOTIDE SEQUENCE [LARGE SCALE GENOMIC DNA]</scope>
    <source>
        <strain evidence="6 7">ET3-3</strain>
    </source>
</reference>
<evidence type="ECO:0000256" key="2">
    <source>
        <dbReference type="ARBA" id="ARBA00023125"/>
    </source>
</evidence>
<dbReference type="InterPro" id="IPR009057">
    <property type="entry name" value="Homeodomain-like_sf"/>
</dbReference>
<keyword evidence="7" id="KW-1185">Reference proteome</keyword>
<organism evidence="6 7">
    <name type="scientific">Nocardia terrae</name>
    <dbReference type="NCBI Taxonomy" id="2675851"/>
    <lineage>
        <taxon>Bacteria</taxon>
        <taxon>Bacillati</taxon>
        <taxon>Actinomycetota</taxon>
        <taxon>Actinomycetes</taxon>
        <taxon>Mycobacteriales</taxon>
        <taxon>Nocardiaceae</taxon>
        <taxon>Nocardia</taxon>
    </lineage>
</organism>
<dbReference type="RefSeq" id="WP_157393161.1">
    <property type="nucleotide sequence ID" value="NZ_WRPP01000014.1"/>
</dbReference>
<dbReference type="GO" id="GO:0000976">
    <property type="term" value="F:transcription cis-regulatory region binding"/>
    <property type="evidence" value="ECO:0007669"/>
    <property type="project" value="TreeGrafter"/>
</dbReference>
<proteinExistence type="predicted"/>
<dbReference type="Pfam" id="PF00440">
    <property type="entry name" value="TetR_N"/>
    <property type="match status" value="1"/>
</dbReference>
<keyword evidence="3" id="KW-0804">Transcription</keyword>
<dbReference type="Gene3D" id="1.10.10.60">
    <property type="entry name" value="Homeodomain-like"/>
    <property type="match status" value="1"/>
</dbReference>
<keyword evidence="2 4" id="KW-0238">DNA-binding</keyword>
<feature type="DNA-binding region" description="H-T-H motif" evidence="4">
    <location>
        <begin position="32"/>
        <end position="51"/>
    </location>
</feature>
<dbReference type="Gene3D" id="1.10.357.10">
    <property type="entry name" value="Tetracycline Repressor, domain 2"/>
    <property type="match status" value="1"/>
</dbReference>
<dbReference type="Pfam" id="PF17754">
    <property type="entry name" value="TetR_C_14"/>
    <property type="match status" value="1"/>
</dbReference>
<gene>
    <name evidence="6" type="ORF">GPX89_40840</name>
</gene>
<dbReference type="Proteomes" id="UP000466794">
    <property type="component" value="Unassembled WGS sequence"/>
</dbReference>
<dbReference type="PRINTS" id="PR00455">
    <property type="entry name" value="HTHTETR"/>
</dbReference>
<evidence type="ECO:0000313" key="6">
    <source>
        <dbReference type="EMBL" id="MVU83573.1"/>
    </source>
</evidence>
<dbReference type="EMBL" id="WRPP01000014">
    <property type="protein sequence ID" value="MVU83573.1"/>
    <property type="molecule type" value="Genomic_DNA"/>
</dbReference>
<evidence type="ECO:0000256" key="4">
    <source>
        <dbReference type="PROSITE-ProRule" id="PRU00335"/>
    </source>
</evidence>